<evidence type="ECO:0000313" key="12">
    <source>
        <dbReference type="EMBL" id="KRX03999.1"/>
    </source>
</evidence>
<comment type="caution">
    <text evidence="12">The sequence shown here is derived from an EMBL/GenBank/DDBJ whole genome shotgun (WGS) entry which is preliminary data.</text>
</comment>
<dbReference type="InParanoid" id="A0A0V0QNT5"/>
<gene>
    <name evidence="12" type="ORF">PPERSA_12446</name>
</gene>
<comment type="catalytic activity">
    <reaction evidence="7">
        <text>L-threonyl-[protein] + ATP = O-phospho-L-threonyl-[protein] + ADP + H(+)</text>
        <dbReference type="Rhea" id="RHEA:46608"/>
        <dbReference type="Rhea" id="RHEA-COMP:11060"/>
        <dbReference type="Rhea" id="RHEA-COMP:11605"/>
        <dbReference type="ChEBI" id="CHEBI:15378"/>
        <dbReference type="ChEBI" id="CHEBI:30013"/>
        <dbReference type="ChEBI" id="CHEBI:30616"/>
        <dbReference type="ChEBI" id="CHEBI:61977"/>
        <dbReference type="ChEBI" id="CHEBI:456216"/>
        <dbReference type="EC" id="2.7.11.1"/>
    </reaction>
</comment>
<evidence type="ECO:0000256" key="8">
    <source>
        <dbReference type="ARBA" id="ARBA00048679"/>
    </source>
</evidence>
<keyword evidence="5 12" id="KW-0418">Kinase</keyword>
<dbReference type="Gene3D" id="1.10.510.10">
    <property type="entry name" value="Transferase(Phosphotransferase) domain 1"/>
    <property type="match status" value="1"/>
</dbReference>
<dbReference type="Proteomes" id="UP000054937">
    <property type="component" value="Unassembled WGS sequence"/>
</dbReference>
<evidence type="ECO:0000256" key="5">
    <source>
        <dbReference type="ARBA" id="ARBA00022777"/>
    </source>
</evidence>
<dbReference type="PROSITE" id="PS00108">
    <property type="entry name" value="PROTEIN_KINASE_ST"/>
    <property type="match status" value="1"/>
</dbReference>
<keyword evidence="6 9" id="KW-0067">ATP-binding</keyword>
<dbReference type="GO" id="GO:0005634">
    <property type="term" value="C:nucleus"/>
    <property type="evidence" value="ECO:0007669"/>
    <property type="project" value="TreeGrafter"/>
</dbReference>
<evidence type="ECO:0000256" key="6">
    <source>
        <dbReference type="ARBA" id="ARBA00022840"/>
    </source>
</evidence>
<evidence type="ECO:0000256" key="10">
    <source>
        <dbReference type="RuleBase" id="RU000304"/>
    </source>
</evidence>
<keyword evidence="4 9" id="KW-0547">Nucleotide-binding</keyword>
<dbReference type="EMBL" id="LDAU01000122">
    <property type="protein sequence ID" value="KRX03999.1"/>
    <property type="molecule type" value="Genomic_DNA"/>
</dbReference>
<evidence type="ECO:0000256" key="3">
    <source>
        <dbReference type="ARBA" id="ARBA00022679"/>
    </source>
</evidence>
<sequence>MFVSKNKISDQGVESLSDCLNGNQITESGANTLIQEIKNLKCLEQLEKKLGSGHYAEVFLAKHKKTGQKVAVKILEPIGIHKITREYLILSLLQGHKNIVKLYDTVPLRGTKKQTSNLAYIFKEQDGEVVILPLNVSGKHLKAKALFVFEYIKSPSLSKMEKYMNDYDIRCAIYDVLKALAYMHNKGIFHRDIKPGNIMYNINKKRATVLDFGLAEFFHVSQPYHYKVATRNYKAPEILLNYTCYDHAVDLWATGVTMGQLITKIKPFFSREKDYKVLQAQTKLLGTQDLLNYMKRLNIKVDKYFASQFKKFHKYAGFEILV</sequence>
<evidence type="ECO:0000256" key="9">
    <source>
        <dbReference type="PROSITE-ProRule" id="PRU10141"/>
    </source>
</evidence>
<dbReference type="InterPro" id="IPR011009">
    <property type="entry name" value="Kinase-like_dom_sf"/>
</dbReference>
<dbReference type="Pfam" id="PF00069">
    <property type="entry name" value="Pkinase"/>
    <property type="match status" value="1"/>
</dbReference>
<evidence type="ECO:0000256" key="4">
    <source>
        <dbReference type="ARBA" id="ARBA00022741"/>
    </source>
</evidence>
<dbReference type="SMART" id="SM00220">
    <property type="entry name" value="S_TKc"/>
    <property type="match status" value="1"/>
</dbReference>
<evidence type="ECO:0000256" key="1">
    <source>
        <dbReference type="ARBA" id="ARBA00012513"/>
    </source>
</evidence>
<dbReference type="PROSITE" id="PS00107">
    <property type="entry name" value="PROTEIN_KINASE_ATP"/>
    <property type="match status" value="1"/>
</dbReference>
<dbReference type="Gene3D" id="3.30.200.20">
    <property type="entry name" value="Phosphorylase Kinase, domain 1"/>
    <property type="match status" value="2"/>
</dbReference>
<dbReference type="InterPro" id="IPR000719">
    <property type="entry name" value="Prot_kinase_dom"/>
</dbReference>
<dbReference type="GO" id="GO:0005524">
    <property type="term" value="F:ATP binding"/>
    <property type="evidence" value="ECO:0007669"/>
    <property type="project" value="UniProtKB-UniRule"/>
</dbReference>
<feature type="binding site" evidence="9">
    <location>
        <position position="73"/>
    </location>
    <ligand>
        <name>ATP</name>
        <dbReference type="ChEBI" id="CHEBI:30616"/>
    </ligand>
</feature>
<dbReference type="FunFam" id="3.30.200.20:FF:000088">
    <property type="entry name" value="Casein kinase II subunit alpha"/>
    <property type="match status" value="1"/>
</dbReference>
<dbReference type="InterPro" id="IPR045216">
    <property type="entry name" value="CK2_alpha"/>
</dbReference>
<name>A0A0V0QNT5_PSEPJ</name>
<dbReference type="AlphaFoldDB" id="A0A0V0QNT5"/>
<evidence type="ECO:0000259" key="11">
    <source>
        <dbReference type="PROSITE" id="PS50011"/>
    </source>
</evidence>
<dbReference type="GO" id="GO:0051726">
    <property type="term" value="P:regulation of cell cycle"/>
    <property type="evidence" value="ECO:0007669"/>
    <property type="project" value="TreeGrafter"/>
</dbReference>
<comment type="catalytic activity">
    <reaction evidence="8">
        <text>L-seryl-[protein] + ATP = O-phospho-L-seryl-[protein] + ADP + H(+)</text>
        <dbReference type="Rhea" id="RHEA:17989"/>
        <dbReference type="Rhea" id="RHEA-COMP:9863"/>
        <dbReference type="Rhea" id="RHEA-COMP:11604"/>
        <dbReference type="ChEBI" id="CHEBI:15378"/>
        <dbReference type="ChEBI" id="CHEBI:29999"/>
        <dbReference type="ChEBI" id="CHEBI:30616"/>
        <dbReference type="ChEBI" id="CHEBI:83421"/>
        <dbReference type="ChEBI" id="CHEBI:456216"/>
        <dbReference type="EC" id="2.7.11.1"/>
    </reaction>
</comment>
<keyword evidence="2 10" id="KW-0723">Serine/threonine-protein kinase</keyword>
<dbReference type="PANTHER" id="PTHR24054">
    <property type="entry name" value="CASEIN KINASE II SUBUNIT ALPHA"/>
    <property type="match status" value="1"/>
</dbReference>
<organism evidence="12 13">
    <name type="scientific">Pseudocohnilembus persalinus</name>
    <name type="common">Ciliate</name>
    <dbReference type="NCBI Taxonomy" id="266149"/>
    <lineage>
        <taxon>Eukaryota</taxon>
        <taxon>Sar</taxon>
        <taxon>Alveolata</taxon>
        <taxon>Ciliophora</taxon>
        <taxon>Intramacronucleata</taxon>
        <taxon>Oligohymenophorea</taxon>
        <taxon>Scuticociliatia</taxon>
        <taxon>Philasterida</taxon>
        <taxon>Pseudocohnilembidae</taxon>
        <taxon>Pseudocohnilembus</taxon>
    </lineage>
</organism>
<accession>A0A0V0QNT5</accession>
<dbReference type="SUPFAM" id="SSF56112">
    <property type="entry name" value="Protein kinase-like (PK-like)"/>
    <property type="match status" value="1"/>
</dbReference>
<dbReference type="PROSITE" id="PS50011">
    <property type="entry name" value="PROTEIN_KINASE_DOM"/>
    <property type="match status" value="1"/>
</dbReference>
<dbReference type="InterPro" id="IPR017441">
    <property type="entry name" value="Protein_kinase_ATP_BS"/>
</dbReference>
<proteinExistence type="inferred from homology"/>
<evidence type="ECO:0000256" key="2">
    <source>
        <dbReference type="ARBA" id="ARBA00022527"/>
    </source>
</evidence>
<keyword evidence="13" id="KW-1185">Reference proteome</keyword>
<keyword evidence="3" id="KW-0808">Transferase</keyword>
<dbReference type="PANTHER" id="PTHR24054:SF0">
    <property type="entry name" value="CASEIN KINASE II SUBUNIT ALPHA"/>
    <property type="match status" value="1"/>
</dbReference>
<comment type="similarity">
    <text evidence="10">Belongs to the protein kinase superfamily.</text>
</comment>
<evidence type="ECO:0000313" key="13">
    <source>
        <dbReference type="Proteomes" id="UP000054937"/>
    </source>
</evidence>
<reference evidence="12 13" key="1">
    <citation type="journal article" date="2015" name="Sci. Rep.">
        <title>Genome of the facultative scuticociliatosis pathogen Pseudocohnilembus persalinus provides insight into its virulence through horizontal gene transfer.</title>
        <authorList>
            <person name="Xiong J."/>
            <person name="Wang G."/>
            <person name="Cheng J."/>
            <person name="Tian M."/>
            <person name="Pan X."/>
            <person name="Warren A."/>
            <person name="Jiang C."/>
            <person name="Yuan D."/>
            <person name="Miao W."/>
        </authorList>
    </citation>
    <scope>NUCLEOTIDE SEQUENCE [LARGE SCALE GENOMIC DNA]</scope>
    <source>
        <strain evidence="12">36N120E</strain>
    </source>
</reference>
<dbReference type="GO" id="GO:0005829">
    <property type="term" value="C:cytosol"/>
    <property type="evidence" value="ECO:0007669"/>
    <property type="project" value="TreeGrafter"/>
</dbReference>
<evidence type="ECO:0000256" key="7">
    <source>
        <dbReference type="ARBA" id="ARBA00047899"/>
    </source>
</evidence>
<dbReference type="InterPro" id="IPR008271">
    <property type="entry name" value="Ser/Thr_kinase_AS"/>
</dbReference>
<protein>
    <recommendedName>
        <fullName evidence="1">non-specific serine/threonine protein kinase</fullName>
        <ecNumber evidence="1">2.7.11.1</ecNumber>
    </recommendedName>
</protein>
<dbReference type="EC" id="2.7.11.1" evidence="1"/>
<dbReference type="OrthoDB" id="10254671at2759"/>
<dbReference type="GO" id="GO:0004674">
    <property type="term" value="F:protein serine/threonine kinase activity"/>
    <property type="evidence" value="ECO:0007669"/>
    <property type="project" value="UniProtKB-KW"/>
</dbReference>
<dbReference type="SUPFAM" id="SSF52047">
    <property type="entry name" value="RNI-like"/>
    <property type="match status" value="1"/>
</dbReference>
<feature type="domain" description="Protein kinase" evidence="11">
    <location>
        <begin position="44"/>
        <end position="322"/>
    </location>
</feature>
<dbReference type="GO" id="GO:0005956">
    <property type="term" value="C:protein kinase CK2 complex"/>
    <property type="evidence" value="ECO:0007669"/>
    <property type="project" value="TreeGrafter"/>
</dbReference>